<dbReference type="EMBL" id="BSXT01000901">
    <property type="protein sequence ID" value="GMF35914.1"/>
    <property type="molecule type" value="Genomic_DNA"/>
</dbReference>
<accession>A0A9W6XCT2</accession>
<evidence type="ECO:0000313" key="8">
    <source>
        <dbReference type="Proteomes" id="UP001165121"/>
    </source>
</evidence>
<dbReference type="Proteomes" id="UP001165121">
    <property type="component" value="Unassembled WGS sequence"/>
</dbReference>
<evidence type="ECO:0000256" key="3">
    <source>
        <dbReference type="ARBA" id="ARBA00022525"/>
    </source>
</evidence>
<keyword evidence="4 5" id="KW-0732">Signal</keyword>
<protein>
    <recommendedName>
        <fullName evidence="5">RxLR effector protein</fullName>
    </recommendedName>
</protein>
<keyword evidence="3 5" id="KW-0964">Secreted</keyword>
<dbReference type="AlphaFoldDB" id="A0A9W6XCT2"/>
<evidence type="ECO:0000256" key="5">
    <source>
        <dbReference type="RuleBase" id="RU367124"/>
    </source>
</evidence>
<evidence type="ECO:0000256" key="4">
    <source>
        <dbReference type="ARBA" id="ARBA00022729"/>
    </source>
</evidence>
<feature type="compositionally biased region" description="Basic and acidic residues" evidence="6">
    <location>
        <begin position="39"/>
        <end position="60"/>
    </location>
</feature>
<feature type="compositionally biased region" description="Polar residues" evidence="6">
    <location>
        <begin position="28"/>
        <end position="38"/>
    </location>
</feature>
<name>A0A9W6XCT2_9STRA</name>
<proteinExistence type="inferred from homology"/>
<evidence type="ECO:0000256" key="2">
    <source>
        <dbReference type="ARBA" id="ARBA00010400"/>
    </source>
</evidence>
<sequence>MRAYYIFAAVAVVLLASFDAASAETNSQISQGSINSVTTEERSLRIRKESDDNESEERGWPDAASANKLLRSTSTVCKVDDAAVDTAHTMSMFETIMGYRPKQPGKAEMQLLHDANTKSFKEMKANGWTPRSVAKEVNLSKRTLNMNKWGMMHSPDYLLWLEYSRWLRKNP</sequence>
<comment type="domain">
    <text evidence="5">The RxLR-dEER motif acts to carry the protein into the host cell cytoplasm through binding to cell surface phosphatidylinositol-3-phosphate.</text>
</comment>
<comment type="caution">
    <text evidence="7">The sequence shown here is derived from an EMBL/GenBank/DDBJ whole genome shotgun (WGS) entry which is preliminary data.</text>
</comment>
<comment type="similarity">
    <text evidence="2 5">Belongs to the RxLR effector family.</text>
</comment>
<evidence type="ECO:0000256" key="1">
    <source>
        <dbReference type="ARBA" id="ARBA00004613"/>
    </source>
</evidence>
<comment type="subcellular location">
    <subcellularLocation>
        <location evidence="1 5">Secreted</location>
    </subcellularLocation>
</comment>
<reference evidence="7" key="1">
    <citation type="submission" date="2023-04" db="EMBL/GenBank/DDBJ databases">
        <title>Phytophthora fragariaefolia NBRC 109709.</title>
        <authorList>
            <person name="Ichikawa N."/>
            <person name="Sato H."/>
            <person name="Tonouchi N."/>
        </authorList>
    </citation>
    <scope>NUCLEOTIDE SEQUENCE</scope>
    <source>
        <strain evidence="7">NBRC 109709</strain>
    </source>
</reference>
<organism evidence="7 8">
    <name type="scientific">Phytophthora fragariaefolia</name>
    <dbReference type="NCBI Taxonomy" id="1490495"/>
    <lineage>
        <taxon>Eukaryota</taxon>
        <taxon>Sar</taxon>
        <taxon>Stramenopiles</taxon>
        <taxon>Oomycota</taxon>
        <taxon>Peronosporomycetes</taxon>
        <taxon>Peronosporales</taxon>
        <taxon>Peronosporaceae</taxon>
        <taxon>Phytophthora</taxon>
    </lineage>
</organism>
<evidence type="ECO:0000313" key="7">
    <source>
        <dbReference type="EMBL" id="GMF35914.1"/>
    </source>
</evidence>
<evidence type="ECO:0000256" key="6">
    <source>
        <dbReference type="SAM" id="MobiDB-lite"/>
    </source>
</evidence>
<comment type="function">
    <text evidence="5">Effector that suppresses plant defense responses during pathogen infection.</text>
</comment>
<gene>
    <name evidence="7" type="ORF">Pfra01_000963900</name>
</gene>
<feature type="chain" id="PRO_5040952267" description="RxLR effector protein" evidence="5">
    <location>
        <begin position="24"/>
        <end position="171"/>
    </location>
</feature>
<feature type="region of interest" description="Disordered" evidence="6">
    <location>
        <begin position="28"/>
        <end position="63"/>
    </location>
</feature>
<dbReference type="Pfam" id="PF16810">
    <property type="entry name" value="RXLR"/>
    <property type="match status" value="1"/>
</dbReference>
<keyword evidence="8" id="KW-1185">Reference proteome</keyword>
<dbReference type="InterPro" id="IPR031825">
    <property type="entry name" value="RXLR"/>
</dbReference>
<dbReference type="OrthoDB" id="125047at2759"/>
<feature type="signal peptide" evidence="5">
    <location>
        <begin position="1"/>
        <end position="23"/>
    </location>
</feature>